<keyword evidence="8" id="KW-1185">Reference proteome</keyword>
<feature type="transmembrane region" description="Helical" evidence="6">
    <location>
        <begin position="326"/>
        <end position="346"/>
    </location>
</feature>
<protein>
    <submittedName>
        <fullName evidence="7">NCS1 nucleoside transporter family protein</fullName>
    </submittedName>
</protein>
<accession>A0ABQ8GBZ2</accession>
<feature type="transmembrane region" description="Helical" evidence="6">
    <location>
        <begin position="436"/>
        <end position="457"/>
    </location>
</feature>
<feature type="transmembrane region" description="Helical" evidence="6">
    <location>
        <begin position="170"/>
        <end position="187"/>
    </location>
</feature>
<evidence type="ECO:0000313" key="7">
    <source>
        <dbReference type="EMBL" id="KAH7048480.1"/>
    </source>
</evidence>
<feature type="transmembrane region" description="Helical" evidence="6">
    <location>
        <begin position="391"/>
        <end position="415"/>
    </location>
</feature>
<feature type="transmembrane region" description="Helical" evidence="6">
    <location>
        <begin position="477"/>
        <end position="496"/>
    </location>
</feature>
<keyword evidence="4 6" id="KW-1133">Transmembrane helix</keyword>
<evidence type="ECO:0000256" key="1">
    <source>
        <dbReference type="ARBA" id="ARBA00004141"/>
    </source>
</evidence>
<feature type="transmembrane region" description="Helical" evidence="6">
    <location>
        <begin position="235"/>
        <end position="255"/>
    </location>
</feature>
<dbReference type="NCBIfam" id="TIGR00800">
    <property type="entry name" value="ncs1"/>
    <property type="match status" value="1"/>
</dbReference>
<evidence type="ECO:0000256" key="3">
    <source>
        <dbReference type="ARBA" id="ARBA00022692"/>
    </source>
</evidence>
<dbReference type="PANTHER" id="PTHR30618:SF4">
    <property type="entry name" value="ALLANTOIN PERMEASE"/>
    <property type="match status" value="1"/>
</dbReference>
<organism evidence="7 8">
    <name type="scientific">Macrophomina phaseolina</name>
    <dbReference type="NCBI Taxonomy" id="35725"/>
    <lineage>
        <taxon>Eukaryota</taxon>
        <taxon>Fungi</taxon>
        <taxon>Dikarya</taxon>
        <taxon>Ascomycota</taxon>
        <taxon>Pezizomycotina</taxon>
        <taxon>Dothideomycetes</taxon>
        <taxon>Dothideomycetes incertae sedis</taxon>
        <taxon>Botryosphaeriales</taxon>
        <taxon>Botryosphaeriaceae</taxon>
        <taxon>Macrophomina</taxon>
    </lineage>
</organism>
<proteinExistence type="inferred from homology"/>
<dbReference type="EMBL" id="JAGTJR010000015">
    <property type="protein sequence ID" value="KAH7048480.1"/>
    <property type="molecule type" value="Genomic_DNA"/>
</dbReference>
<comment type="similarity">
    <text evidence="2">Belongs to the purine-cytosine permease (2.A.39) family.</text>
</comment>
<reference evidence="7 8" key="1">
    <citation type="journal article" date="2021" name="Nat. Commun.">
        <title>Genetic determinants of endophytism in the Arabidopsis root mycobiome.</title>
        <authorList>
            <person name="Mesny F."/>
            <person name="Miyauchi S."/>
            <person name="Thiergart T."/>
            <person name="Pickel B."/>
            <person name="Atanasova L."/>
            <person name="Karlsson M."/>
            <person name="Huettel B."/>
            <person name="Barry K.W."/>
            <person name="Haridas S."/>
            <person name="Chen C."/>
            <person name="Bauer D."/>
            <person name="Andreopoulos W."/>
            <person name="Pangilinan J."/>
            <person name="LaButti K."/>
            <person name="Riley R."/>
            <person name="Lipzen A."/>
            <person name="Clum A."/>
            <person name="Drula E."/>
            <person name="Henrissat B."/>
            <person name="Kohler A."/>
            <person name="Grigoriev I.V."/>
            <person name="Martin F.M."/>
            <person name="Hacquard S."/>
        </authorList>
    </citation>
    <scope>NUCLEOTIDE SEQUENCE [LARGE SCALE GENOMIC DNA]</scope>
    <source>
        <strain evidence="7 8">MPI-SDFR-AT-0080</strain>
    </source>
</reference>
<sequence length="558" mass="61275">MKLTTLLHRLQVPTSSRTVHNRWINDDIRPLPPHRRLWDRAAFISFWAINQICLSNWQLGSSLVAIGLSVWQTMIAVVVGKVIVALVAVYNGYVGADWHIGFPVVSRYVWGVYGGYIMLVQRVVLSLVWFAVQSWTGGLCVQAILSSIFSGYQHMPNHFPESANMNTRQFVGWVVFNVLMVPILYIKPERIQNWVLWANAISVITLLSIMIWGLARVGGGGPLLTSSAELETSKELGWGIVSGVSTVIGAIAVGLSNQMDYSRFARKPGDQVFGQWFSIIFFGVIMPLFGCLSSSASQGIYGTAYWNPPDLVQRWLDDAYTPGTRAAAFFAGVGLVVSQLGINTVDNAFSAGMDSAGLFPNYVNIRRGGYIALVLSIALCPWELLSSASTFIAVLSAYSVFLGPMVGIQIADYWVVRRRRVKLSDLYHARPAGIYYYLRGFNLRAFVAWVVGWAPQLPGFIHEVSPGIEVPEGCTRLFQLAFPLGFAISFVVFCALNRAFPPPGLGDVDPVDYYETFTPDEAAKFGVLPADGAVDGVVVEGEVVAMEAESEDGGWKGK</sequence>
<dbReference type="Gene3D" id="1.10.4160.10">
    <property type="entry name" value="Hydantoin permease"/>
    <property type="match status" value="1"/>
</dbReference>
<dbReference type="Proteomes" id="UP000774617">
    <property type="component" value="Unassembled WGS sequence"/>
</dbReference>
<comment type="caution">
    <text evidence="7">The sequence shown here is derived from an EMBL/GenBank/DDBJ whole genome shotgun (WGS) entry which is preliminary data.</text>
</comment>
<feature type="transmembrane region" description="Helical" evidence="6">
    <location>
        <begin position="100"/>
        <end position="120"/>
    </location>
</feature>
<name>A0ABQ8GBZ2_9PEZI</name>
<evidence type="ECO:0000256" key="5">
    <source>
        <dbReference type="ARBA" id="ARBA00023136"/>
    </source>
</evidence>
<dbReference type="CDD" id="cd11482">
    <property type="entry name" value="SLC-NCS1sbd_NRT1-like"/>
    <property type="match status" value="1"/>
</dbReference>
<feature type="transmembrane region" description="Helical" evidence="6">
    <location>
        <begin position="194"/>
        <end position="215"/>
    </location>
</feature>
<keyword evidence="5 6" id="KW-0472">Membrane</keyword>
<feature type="transmembrane region" description="Helical" evidence="6">
    <location>
        <begin position="367"/>
        <end position="385"/>
    </location>
</feature>
<comment type="subcellular location">
    <subcellularLocation>
        <location evidence="1">Membrane</location>
        <topology evidence="1">Multi-pass membrane protein</topology>
    </subcellularLocation>
</comment>
<dbReference type="InterPro" id="IPR001248">
    <property type="entry name" value="Pur-cyt_permease"/>
</dbReference>
<dbReference type="InterPro" id="IPR045225">
    <property type="entry name" value="Uracil/uridine/allantoin_perm"/>
</dbReference>
<dbReference type="Pfam" id="PF02133">
    <property type="entry name" value="Transp_cyt_pur"/>
    <property type="match status" value="1"/>
</dbReference>
<keyword evidence="3 6" id="KW-0812">Transmembrane</keyword>
<feature type="transmembrane region" description="Helical" evidence="6">
    <location>
        <begin position="276"/>
        <end position="306"/>
    </location>
</feature>
<dbReference type="InterPro" id="IPR012681">
    <property type="entry name" value="NCS1"/>
</dbReference>
<gene>
    <name evidence="7" type="ORF">B0J12DRAFT_666156</name>
</gene>
<evidence type="ECO:0000313" key="8">
    <source>
        <dbReference type="Proteomes" id="UP000774617"/>
    </source>
</evidence>
<evidence type="ECO:0000256" key="2">
    <source>
        <dbReference type="ARBA" id="ARBA00008974"/>
    </source>
</evidence>
<dbReference type="PANTHER" id="PTHR30618">
    <property type="entry name" value="NCS1 FAMILY PURINE/PYRIMIDINE TRANSPORTER"/>
    <property type="match status" value="1"/>
</dbReference>
<evidence type="ECO:0000256" key="6">
    <source>
        <dbReference type="SAM" id="Phobius"/>
    </source>
</evidence>
<feature type="transmembrane region" description="Helical" evidence="6">
    <location>
        <begin position="127"/>
        <end position="150"/>
    </location>
</feature>
<evidence type="ECO:0000256" key="4">
    <source>
        <dbReference type="ARBA" id="ARBA00022989"/>
    </source>
</evidence>
<feature type="transmembrane region" description="Helical" evidence="6">
    <location>
        <begin position="63"/>
        <end position="88"/>
    </location>
</feature>